<accession>B8C1T1</accession>
<dbReference type="GeneID" id="7447274"/>
<dbReference type="InterPro" id="IPR029055">
    <property type="entry name" value="Ntn_hydrolases_N"/>
</dbReference>
<keyword evidence="3" id="KW-1185">Reference proteome</keyword>
<dbReference type="PaxDb" id="35128-Thaps5039"/>
<feature type="chain" id="PRO_5002866169" description="Proteasome endopeptidase complex" evidence="1">
    <location>
        <begin position="25"/>
        <end position="132"/>
    </location>
</feature>
<evidence type="ECO:0000313" key="2">
    <source>
        <dbReference type="EMBL" id="EED92274.1"/>
    </source>
</evidence>
<gene>
    <name evidence="2" type="ORF">THAPSDRAFT_5039</name>
</gene>
<keyword evidence="1" id="KW-0732">Signal</keyword>
<sequence>MRRFIHHRSSLLFFVLSSLQLACAQQSAAGQDTLIAVVGRDFVMMGADSSSSGGGGIALTSSSIDKLAVIHDGGRGSSIVGNDDVNSVVETMERLDRFKRDSLEQQAIVVGFAGCAADALKANVSSLHSIQS</sequence>
<protein>
    <recommendedName>
        <fullName evidence="4">Proteasome endopeptidase complex</fullName>
    </recommendedName>
</protein>
<organism evidence="2 3">
    <name type="scientific">Thalassiosira pseudonana</name>
    <name type="common">Marine diatom</name>
    <name type="synonym">Cyclotella nana</name>
    <dbReference type="NCBI Taxonomy" id="35128"/>
    <lineage>
        <taxon>Eukaryota</taxon>
        <taxon>Sar</taxon>
        <taxon>Stramenopiles</taxon>
        <taxon>Ochrophyta</taxon>
        <taxon>Bacillariophyta</taxon>
        <taxon>Coscinodiscophyceae</taxon>
        <taxon>Thalassiosirophycidae</taxon>
        <taxon>Thalassiosirales</taxon>
        <taxon>Thalassiosiraceae</taxon>
        <taxon>Thalassiosira</taxon>
    </lineage>
</organism>
<evidence type="ECO:0000256" key="1">
    <source>
        <dbReference type="SAM" id="SignalP"/>
    </source>
</evidence>
<proteinExistence type="predicted"/>
<dbReference type="InParanoid" id="B8C1T1"/>
<evidence type="ECO:0000313" key="3">
    <source>
        <dbReference type="Proteomes" id="UP000001449"/>
    </source>
</evidence>
<evidence type="ECO:0008006" key="4">
    <source>
        <dbReference type="Google" id="ProtNLM"/>
    </source>
</evidence>
<name>B8C1T1_THAPS</name>
<dbReference type="EMBL" id="CM000642">
    <property type="protein sequence ID" value="EED92274.1"/>
    <property type="molecule type" value="Genomic_DNA"/>
</dbReference>
<dbReference type="KEGG" id="tps:THAPSDRAFT_5039"/>
<reference evidence="2 3" key="1">
    <citation type="journal article" date="2004" name="Science">
        <title>The genome of the diatom Thalassiosira pseudonana: ecology, evolution, and metabolism.</title>
        <authorList>
            <person name="Armbrust E.V."/>
            <person name="Berges J.A."/>
            <person name="Bowler C."/>
            <person name="Green B.R."/>
            <person name="Martinez D."/>
            <person name="Putnam N.H."/>
            <person name="Zhou S."/>
            <person name="Allen A.E."/>
            <person name="Apt K.E."/>
            <person name="Bechner M."/>
            <person name="Brzezinski M.A."/>
            <person name="Chaal B.K."/>
            <person name="Chiovitti A."/>
            <person name="Davis A.K."/>
            <person name="Demarest M.S."/>
            <person name="Detter J.C."/>
            <person name="Glavina T."/>
            <person name="Goodstein D."/>
            <person name="Hadi M.Z."/>
            <person name="Hellsten U."/>
            <person name="Hildebrand M."/>
            <person name="Jenkins B.D."/>
            <person name="Jurka J."/>
            <person name="Kapitonov V.V."/>
            <person name="Kroger N."/>
            <person name="Lau W.W."/>
            <person name="Lane T.W."/>
            <person name="Larimer F.W."/>
            <person name="Lippmeier J.C."/>
            <person name="Lucas S."/>
            <person name="Medina M."/>
            <person name="Montsant A."/>
            <person name="Obornik M."/>
            <person name="Parker M.S."/>
            <person name="Palenik B."/>
            <person name="Pazour G.J."/>
            <person name="Richardson P.M."/>
            <person name="Rynearson T.A."/>
            <person name="Saito M.A."/>
            <person name="Schwartz D.C."/>
            <person name="Thamatrakoln K."/>
            <person name="Valentin K."/>
            <person name="Vardi A."/>
            <person name="Wilkerson F.P."/>
            <person name="Rokhsar D.S."/>
        </authorList>
    </citation>
    <scope>NUCLEOTIDE SEQUENCE [LARGE SCALE GENOMIC DNA]</scope>
    <source>
        <strain evidence="2 3">CCMP1335</strain>
    </source>
</reference>
<dbReference type="Gene3D" id="3.60.20.10">
    <property type="entry name" value="Glutamine Phosphoribosylpyrophosphate, subunit 1, domain 1"/>
    <property type="match status" value="1"/>
</dbReference>
<dbReference type="HOGENOM" id="CLU_1921361_0_0_1"/>
<dbReference type="RefSeq" id="XP_002290522.1">
    <property type="nucleotide sequence ID" value="XM_002290486.1"/>
</dbReference>
<reference evidence="2 3" key="2">
    <citation type="journal article" date="2008" name="Nature">
        <title>The Phaeodactylum genome reveals the evolutionary history of diatom genomes.</title>
        <authorList>
            <person name="Bowler C."/>
            <person name="Allen A.E."/>
            <person name="Badger J.H."/>
            <person name="Grimwood J."/>
            <person name="Jabbari K."/>
            <person name="Kuo A."/>
            <person name="Maheswari U."/>
            <person name="Martens C."/>
            <person name="Maumus F."/>
            <person name="Otillar R.P."/>
            <person name="Rayko E."/>
            <person name="Salamov A."/>
            <person name="Vandepoele K."/>
            <person name="Beszteri B."/>
            <person name="Gruber A."/>
            <person name="Heijde M."/>
            <person name="Katinka M."/>
            <person name="Mock T."/>
            <person name="Valentin K."/>
            <person name="Verret F."/>
            <person name="Berges J.A."/>
            <person name="Brownlee C."/>
            <person name="Cadoret J.P."/>
            <person name="Chiovitti A."/>
            <person name="Choi C.J."/>
            <person name="Coesel S."/>
            <person name="De Martino A."/>
            <person name="Detter J.C."/>
            <person name="Durkin C."/>
            <person name="Falciatore A."/>
            <person name="Fournet J."/>
            <person name="Haruta M."/>
            <person name="Huysman M.J."/>
            <person name="Jenkins B.D."/>
            <person name="Jiroutova K."/>
            <person name="Jorgensen R.E."/>
            <person name="Joubert Y."/>
            <person name="Kaplan A."/>
            <person name="Kroger N."/>
            <person name="Kroth P.G."/>
            <person name="La Roche J."/>
            <person name="Lindquist E."/>
            <person name="Lommer M."/>
            <person name="Martin-Jezequel V."/>
            <person name="Lopez P.J."/>
            <person name="Lucas S."/>
            <person name="Mangogna M."/>
            <person name="McGinnis K."/>
            <person name="Medlin L.K."/>
            <person name="Montsant A."/>
            <person name="Oudot-Le Secq M.P."/>
            <person name="Napoli C."/>
            <person name="Obornik M."/>
            <person name="Parker M.S."/>
            <person name="Petit J.L."/>
            <person name="Porcel B.M."/>
            <person name="Poulsen N."/>
            <person name="Robison M."/>
            <person name="Rychlewski L."/>
            <person name="Rynearson T.A."/>
            <person name="Schmutz J."/>
            <person name="Shapiro H."/>
            <person name="Siaut M."/>
            <person name="Stanley M."/>
            <person name="Sussman M.R."/>
            <person name="Taylor A.R."/>
            <person name="Vardi A."/>
            <person name="von Dassow P."/>
            <person name="Vyverman W."/>
            <person name="Willis A."/>
            <person name="Wyrwicz L.S."/>
            <person name="Rokhsar D.S."/>
            <person name="Weissenbach J."/>
            <person name="Armbrust E.V."/>
            <person name="Green B.R."/>
            <person name="Van de Peer Y."/>
            <person name="Grigoriev I.V."/>
        </authorList>
    </citation>
    <scope>NUCLEOTIDE SEQUENCE [LARGE SCALE GENOMIC DNA]</scope>
    <source>
        <strain evidence="2 3">CCMP1335</strain>
    </source>
</reference>
<feature type="signal peptide" evidence="1">
    <location>
        <begin position="1"/>
        <end position="24"/>
    </location>
</feature>
<dbReference type="Proteomes" id="UP000001449">
    <property type="component" value="Chromosome 5"/>
</dbReference>
<dbReference type="AlphaFoldDB" id="B8C1T1"/>